<accession>A0A1H9EV83</accession>
<evidence type="ECO:0000256" key="1">
    <source>
        <dbReference type="SAM" id="MobiDB-lite"/>
    </source>
</evidence>
<dbReference type="EMBL" id="FOFA01000003">
    <property type="protein sequence ID" value="SEQ29487.1"/>
    <property type="molecule type" value="Genomic_DNA"/>
</dbReference>
<dbReference type="STRING" id="1036181.SAMN05421756_10358"/>
<dbReference type="RefSeq" id="WP_091178659.1">
    <property type="nucleotide sequence ID" value="NZ_FOFA01000003.1"/>
</dbReference>
<name>A0A1H9EV83_9ACTN</name>
<evidence type="ECO:0000259" key="2">
    <source>
        <dbReference type="Pfam" id="PF13490"/>
    </source>
</evidence>
<dbReference type="OrthoDB" id="3267840at2"/>
<organism evidence="3 4">
    <name type="scientific">Microlunatus flavus</name>
    <dbReference type="NCBI Taxonomy" id="1036181"/>
    <lineage>
        <taxon>Bacteria</taxon>
        <taxon>Bacillati</taxon>
        <taxon>Actinomycetota</taxon>
        <taxon>Actinomycetes</taxon>
        <taxon>Propionibacteriales</taxon>
        <taxon>Propionibacteriaceae</taxon>
        <taxon>Microlunatus</taxon>
    </lineage>
</organism>
<dbReference type="Proteomes" id="UP000198504">
    <property type="component" value="Unassembled WGS sequence"/>
</dbReference>
<reference evidence="4" key="1">
    <citation type="submission" date="2016-10" db="EMBL/GenBank/DDBJ databases">
        <authorList>
            <person name="Varghese N."/>
            <person name="Submissions S."/>
        </authorList>
    </citation>
    <scope>NUCLEOTIDE SEQUENCE [LARGE SCALE GENOMIC DNA]</scope>
    <source>
        <strain evidence="4">CGMCC 4.6856</strain>
    </source>
</reference>
<evidence type="ECO:0000313" key="3">
    <source>
        <dbReference type="EMBL" id="SEQ29487.1"/>
    </source>
</evidence>
<gene>
    <name evidence="3" type="ORF">SAMN05421756_10358</name>
</gene>
<protein>
    <submittedName>
        <fullName evidence="3">Mycothiol system anti-sigma-R factor</fullName>
    </submittedName>
</protein>
<feature type="domain" description="Putative zinc-finger" evidence="2">
    <location>
        <begin position="27"/>
        <end position="60"/>
    </location>
</feature>
<sequence>MSTDASRETAPGGAADEVDAKPTDAQCEHVLARVHEFLDHEVDTATGDEIRAHLTECEPCLDRYDVEQAVKSLVKRCCGGDRAPAHLRVSIMSSISVTRRSL</sequence>
<dbReference type="Pfam" id="PF13490">
    <property type="entry name" value="zf-HC2"/>
    <property type="match status" value="1"/>
</dbReference>
<dbReference type="AlphaFoldDB" id="A0A1H9EV83"/>
<evidence type="ECO:0000313" key="4">
    <source>
        <dbReference type="Proteomes" id="UP000198504"/>
    </source>
</evidence>
<dbReference type="InterPro" id="IPR024020">
    <property type="entry name" value="Anit_sigma_mycothiol_RsrA"/>
</dbReference>
<dbReference type="InterPro" id="IPR027383">
    <property type="entry name" value="Znf_put"/>
</dbReference>
<dbReference type="NCBIfam" id="TIGR03988">
    <property type="entry name" value="antisig_RsrA"/>
    <property type="match status" value="1"/>
</dbReference>
<feature type="region of interest" description="Disordered" evidence="1">
    <location>
        <begin position="1"/>
        <end position="22"/>
    </location>
</feature>
<keyword evidence="4" id="KW-1185">Reference proteome</keyword>
<proteinExistence type="predicted"/>